<comment type="caution">
    <text evidence="4">The sequence shown here is derived from an EMBL/GenBank/DDBJ whole genome shotgun (WGS) entry which is preliminary data.</text>
</comment>
<proteinExistence type="inferred from homology"/>
<dbReference type="GO" id="GO:0016020">
    <property type="term" value="C:membrane"/>
    <property type="evidence" value="ECO:0007669"/>
    <property type="project" value="InterPro"/>
</dbReference>
<reference evidence="4" key="1">
    <citation type="journal article" date="2021" name="PeerJ">
        <title>Extensive microbial diversity within the chicken gut microbiome revealed by metagenomics and culture.</title>
        <authorList>
            <person name="Gilroy R."/>
            <person name="Ravi A."/>
            <person name="Getino M."/>
            <person name="Pursley I."/>
            <person name="Horton D.L."/>
            <person name="Alikhan N.F."/>
            <person name="Baker D."/>
            <person name="Gharbi K."/>
            <person name="Hall N."/>
            <person name="Watson M."/>
            <person name="Adriaenssens E.M."/>
            <person name="Foster-Nyarko E."/>
            <person name="Jarju S."/>
            <person name="Secka A."/>
            <person name="Antonio M."/>
            <person name="Oren A."/>
            <person name="Chaudhuri R.R."/>
            <person name="La Ragione R."/>
            <person name="Hildebrand F."/>
            <person name="Pallen M.J."/>
        </authorList>
    </citation>
    <scope>NUCLEOTIDE SEQUENCE</scope>
    <source>
        <strain evidence="4">CHK192-9172</strain>
    </source>
</reference>
<sequence>MKKMIQILPILSGILWGATGTFVRFLEDLGLGSLTIVEARLIPAVVIIGIGILIYNKKLFRIRLKDIWIFAGGGILGVVSLNYCYNASISSMTLSMAAVLLCIAPVFVMLFAALFFREKITKKKIICMLVAFLGCVMVSGILEEGVTGGWPVSAVIIGVLSAVCYGLNSTFSKAGTQKGYHALTITIYCFTVAAVFLIPFTDWQVIGSVLTAAPAKMGGFFLLHALLTSVCPYVFFNISLKYVETGKAAILASGEPAAATVFGFFIFHEVPTILSICGIVVVLAALAVLSMPARDHYPG</sequence>
<dbReference type="Pfam" id="PF00892">
    <property type="entry name" value="EamA"/>
    <property type="match status" value="2"/>
</dbReference>
<feature type="domain" description="EamA" evidence="3">
    <location>
        <begin position="153"/>
        <end position="290"/>
    </location>
</feature>
<dbReference type="InterPro" id="IPR000620">
    <property type="entry name" value="EamA_dom"/>
</dbReference>
<keyword evidence="2" id="KW-0472">Membrane</keyword>
<dbReference type="PANTHER" id="PTHR22911:SF79">
    <property type="entry name" value="MOBA-LIKE NTP TRANSFERASE DOMAIN-CONTAINING PROTEIN"/>
    <property type="match status" value="1"/>
</dbReference>
<reference evidence="4" key="2">
    <citation type="submission" date="2021-04" db="EMBL/GenBank/DDBJ databases">
        <authorList>
            <person name="Gilroy R."/>
        </authorList>
    </citation>
    <scope>NUCLEOTIDE SEQUENCE</scope>
    <source>
        <strain evidence="4">CHK192-9172</strain>
    </source>
</reference>
<feature type="transmembrane region" description="Helical" evidence="2">
    <location>
        <begin position="36"/>
        <end position="55"/>
    </location>
</feature>
<protein>
    <submittedName>
        <fullName evidence="4">DMT family transporter</fullName>
    </submittedName>
</protein>
<dbReference type="Gene3D" id="1.10.3730.20">
    <property type="match status" value="1"/>
</dbReference>
<dbReference type="InterPro" id="IPR037185">
    <property type="entry name" value="EmrE-like"/>
</dbReference>
<comment type="similarity">
    <text evidence="1">Belongs to the EamA transporter family.</text>
</comment>
<gene>
    <name evidence="4" type="ORF">IAA08_05510</name>
</gene>
<dbReference type="AlphaFoldDB" id="A0A9D2IG67"/>
<evidence type="ECO:0000256" key="1">
    <source>
        <dbReference type="ARBA" id="ARBA00007362"/>
    </source>
</evidence>
<dbReference type="EMBL" id="DXCH01000154">
    <property type="protein sequence ID" value="HIZ07376.1"/>
    <property type="molecule type" value="Genomic_DNA"/>
</dbReference>
<name>A0A9D2IG67_9FIRM</name>
<feature type="transmembrane region" description="Helical" evidence="2">
    <location>
        <begin position="218"/>
        <end position="236"/>
    </location>
</feature>
<evidence type="ECO:0000256" key="2">
    <source>
        <dbReference type="SAM" id="Phobius"/>
    </source>
</evidence>
<feature type="domain" description="EamA" evidence="3">
    <location>
        <begin position="7"/>
        <end position="139"/>
    </location>
</feature>
<evidence type="ECO:0000313" key="4">
    <source>
        <dbReference type="EMBL" id="HIZ07376.1"/>
    </source>
</evidence>
<dbReference type="SUPFAM" id="SSF103481">
    <property type="entry name" value="Multidrug resistance efflux transporter EmrE"/>
    <property type="match status" value="2"/>
</dbReference>
<feature type="transmembrane region" description="Helical" evidence="2">
    <location>
        <begin position="67"/>
        <end position="88"/>
    </location>
</feature>
<keyword evidence="2" id="KW-0812">Transmembrane</keyword>
<keyword evidence="2" id="KW-1133">Transmembrane helix</keyword>
<dbReference type="Proteomes" id="UP000824024">
    <property type="component" value="Unassembled WGS sequence"/>
</dbReference>
<organism evidence="4 5">
    <name type="scientific">Candidatus Eubacterium avistercoris</name>
    <dbReference type="NCBI Taxonomy" id="2838567"/>
    <lineage>
        <taxon>Bacteria</taxon>
        <taxon>Bacillati</taxon>
        <taxon>Bacillota</taxon>
        <taxon>Clostridia</taxon>
        <taxon>Eubacteriales</taxon>
        <taxon>Eubacteriaceae</taxon>
        <taxon>Eubacterium</taxon>
    </lineage>
</organism>
<evidence type="ECO:0000313" key="5">
    <source>
        <dbReference type="Proteomes" id="UP000824024"/>
    </source>
</evidence>
<accession>A0A9D2IG67</accession>
<feature type="transmembrane region" description="Helical" evidence="2">
    <location>
        <begin position="125"/>
        <end position="142"/>
    </location>
</feature>
<feature type="transmembrane region" description="Helical" evidence="2">
    <location>
        <begin position="179"/>
        <end position="198"/>
    </location>
</feature>
<dbReference type="PANTHER" id="PTHR22911">
    <property type="entry name" value="ACYL-MALONYL CONDENSING ENZYME-RELATED"/>
    <property type="match status" value="1"/>
</dbReference>
<feature type="transmembrane region" description="Helical" evidence="2">
    <location>
        <begin position="148"/>
        <end position="167"/>
    </location>
</feature>
<feature type="transmembrane region" description="Helical" evidence="2">
    <location>
        <begin position="94"/>
        <end position="116"/>
    </location>
</feature>
<evidence type="ECO:0000259" key="3">
    <source>
        <dbReference type="Pfam" id="PF00892"/>
    </source>
</evidence>